<dbReference type="Proteomes" id="UP000007110">
    <property type="component" value="Unassembled WGS sequence"/>
</dbReference>
<keyword evidence="3" id="KW-1185">Reference proteome</keyword>
<dbReference type="GeneID" id="105444460"/>
<dbReference type="InterPro" id="IPR026193">
    <property type="entry name" value="NDUFV3"/>
</dbReference>
<accession>A0A7M7HNV0</accession>
<organism evidence="2 3">
    <name type="scientific">Strongylocentrotus purpuratus</name>
    <name type="common">Purple sea urchin</name>
    <dbReference type="NCBI Taxonomy" id="7668"/>
    <lineage>
        <taxon>Eukaryota</taxon>
        <taxon>Metazoa</taxon>
        <taxon>Echinodermata</taxon>
        <taxon>Eleutherozoa</taxon>
        <taxon>Echinozoa</taxon>
        <taxon>Echinoidea</taxon>
        <taxon>Euechinoidea</taxon>
        <taxon>Echinacea</taxon>
        <taxon>Camarodonta</taxon>
        <taxon>Echinidea</taxon>
        <taxon>Strongylocentrotidae</taxon>
        <taxon>Strongylocentrotus</taxon>
    </lineage>
</organism>
<dbReference type="Pfam" id="PF15880">
    <property type="entry name" value="NDUFV3"/>
    <property type="match status" value="1"/>
</dbReference>
<evidence type="ECO:0000313" key="2">
    <source>
        <dbReference type="EnsemblMetazoa" id="XP_011677041"/>
    </source>
</evidence>
<feature type="region of interest" description="Disordered" evidence="1">
    <location>
        <begin position="22"/>
        <end position="64"/>
    </location>
</feature>
<name>A0A7M7HNV0_STRPU</name>
<dbReference type="EnsemblMetazoa" id="XM_011678739">
    <property type="protein sequence ID" value="XP_011677041"/>
    <property type="gene ID" value="LOC105444460"/>
</dbReference>
<reference evidence="2" key="2">
    <citation type="submission" date="2021-01" db="UniProtKB">
        <authorList>
            <consortium name="EnsemblMetazoa"/>
        </authorList>
    </citation>
    <scope>IDENTIFICATION</scope>
</reference>
<feature type="compositionally biased region" description="Polar residues" evidence="1">
    <location>
        <begin position="22"/>
        <end position="34"/>
    </location>
</feature>
<dbReference type="GO" id="GO:0045271">
    <property type="term" value="C:respiratory chain complex I"/>
    <property type="evidence" value="ECO:0007669"/>
    <property type="project" value="InterPro"/>
</dbReference>
<evidence type="ECO:0000313" key="3">
    <source>
        <dbReference type="Proteomes" id="UP000007110"/>
    </source>
</evidence>
<dbReference type="RefSeq" id="XP_011677041.1">
    <property type="nucleotide sequence ID" value="XM_011678739.2"/>
</dbReference>
<dbReference type="OrthoDB" id="6161911at2759"/>
<protein>
    <recommendedName>
        <fullName evidence="4">Complex I-9kD</fullName>
    </recommendedName>
</protein>
<reference evidence="3" key="1">
    <citation type="submission" date="2015-02" db="EMBL/GenBank/DDBJ databases">
        <title>Genome sequencing for Strongylocentrotus purpuratus.</title>
        <authorList>
            <person name="Murali S."/>
            <person name="Liu Y."/>
            <person name="Vee V."/>
            <person name="English A."/>
            <person name="Wang M."/>
            <person name="Skinner E."/>
            <person name="Han Y."/>
            <person name="Muzny D.M."/>
            <person name="Worley K.C."/>
            <person name="Gibbs R.A."/>
        </authorList>
    </citation>
    <scope>NUCLEOTIDE SEQUENCE</scope>
</reference>
<dbReference type="KEGG" id="spu:105444460"/>
<sequence>MASSLRLISRCWLKVVRPVTDTTSVRSLSETTTILADKKPTKASKPAAPPKPPAAASPASTKGDTYQAQEIFEYNVMSYYEMESDMRKSRLPQPKPGQPSD</sequence>
<evidence type="ECO:0008006" key="4">
    <source>
        <dbReference type="Google" id="ProtNLM"/>
    </source>
</evidence>
<dbReference type="InParanoid" id="A0A7M7HNV0"/>
<dbReference type="GO" id="GO:0005739">
    <property type="term" value="C:mitochondrion"/>
    <property type="evidence" value="ECO:0007669"/>
    <property type="project" value="InterPro"/>
</dbReference>
<dbReference type="OMA" id="HRHILCK"/>
<dbReference type="AlphaFoldDB" id="A0A7M7HNV0"/>
<proteinExistence type="predicted"/>
<evidence type="ECO:0000256" key="1">
    <source>
        <dbReference type="SAM" id="MobiDB-lite"/>
    </source>
</evidence>